<keyword evidence="6" id="KW-1185">Reference proteome</keyword>
<gene>
    <name evidence="5" type="ORF">EDD18DRAFT_827912</name>
</gene>
<comment type="cofactor">
    <cofactor evidence="1">
        <name>Cu(2+)</name>
        <dbReference type="ChEBI" id="CHEBI:29036"/>
    </cofactor>
</comment>
<dbReference type="EMBL" id="JAUEPU010000008">
    <property type="protein sequence ID" value="KAK0500429.1"/>
    <property type="molecule type" value="Genomic_DNA"/>
</dbReference>
<evidence type="ECO:0000313" key="5">
    <source>
        <dbReference type="EMBL" id="KAK0500429.1"/>
    </source>
</evidence>
<protein>
    <recommendedName>
        <fullName evidence="4">Tyrosinase C-terminal domain-containing protein</fullName>
    </recommendedName>
</protein>
<proteinExistence type="predicted"/>
<evidence type="ECO:0000313" key="6">
    <source>
        <dbReference type="Proteomes" id="UP001175228"/>
    </source>
</evidence>
<evidence type="ECO:0000256" key="2">
    <source>
        <dbReference type="ARBA" id="ARBA00023002"/>
    </source>
</evidence>
<feature type="domain" description="Tyrosinase C-terminal" evidence="4">
    <location>
        <begin position="22"/>
        <end position="135"/>
    </location>
</feature>
<accession>A0AA39UWE1</accession>
<keyword evidence="3" id="KW-0503">Monooxygenase</keyword>
<evidence type="ECO:0000256" key="1">
    <source>
        <dbReference type="ARBA" id="ARBA00001973"/>
    </source>
</evidence>
<name>A0AA39UWE1_9AGAR</name>
<comment type="caution">
    <text evidence="5">The sequence shown here is derived from an EMBL/GenBank/DDBJ whole genome shotgun (WGS) entry which is preliminary data.</text>
</comment>
<dbReference type="InterPro" id="IPR041640">
    <property type="entry name" value="Tyrosinase_C"/>
</dbReference>
<dbReference type="Gene3D" id="2.60.310.20">
    <property type="match status" value="1"/>
</dbReference>
<keyword evidence="2" id="KW-0560">Oxidoreductase</keyword>
<sequence>MTSNIQNSVPHSDDTSGRSVIDWTVRIRANAHELNGSFSVLIFLDDVPDDPHLWKSSPSYVGGYSAFVSSTPDQQPALTQGFTHLSNWIAEKTKLGSFDPGVVVPFLKDKLSWRVQMAGGVAVELTKVTSLEVTVLATPLTLEPGAVFPTPGETQFYPNITAGRIGGSRSERVSEE</sequence>
<dbReference type="AlphaFoldDB" id="A0AA39UWE1"/>
<evidence type="ECO:0000259" key="4">
    <source>
        <dbReference type="Pfam" id="PF18132"/>
    </source>
</evidence>
<evidence type="ECO:0000256" key="3">
    <source>
        <dbReference type="ARBA" id="ARBA00023033"/>
    </source>
</evidence>
<organism evidence="5 6">
    <name type="scientific">Armillaria luteobubalina</name>
    <dbReference type="NCBI Taxonomy" id="153913"/>
    <lineage>
        <taxon>Eukaryota</taxon>
        <taxon>Fungi</taxon>
        <taxon>Dikarya</taxon>
        <taxon>Basidiomycota</taxon>
        <taxon>Agaricomycotina</taxon>
        <taxon>Agaricomycetes</taxon>
        <taxon>Agaricomycetidae</taxon>
        <taxon>Agaricales</taxon>
        <taxon>Marasmiineae</taxon>
        <taxon>Physalacriaceae</taxon>
        <taxon>Armillaria</taxon>
    </lineage>
</organism>
<dbReference type="Pfam" id="PF18132">
    <property type="entry name" value="Tyrosinase_C"/>
    <property type="match status" value="1"/>
</dbReference>
<dbReference type="GO" id="GO:0004497">
    <property type="term" value="F:monooxygenase activity"/>
    <property type="evidence" value="ECO:0007669"/>
    <property type="project" value="UniProtKB-KW"/>
</dbReference>
<dbReference type="Proteomes" id="UP001175228">
    <property type="component" value="Unassembled WGS sequence"/>
</dbReference>
<reference evidence="5" key="1">
    <citation type="submission" date="2023-06" db="EMBL/GenBank/DDBJ databases">
        <authorList>
            <consortium name="Lawrence Berkeley National Laboratory"/>
            <person name="Ahrendt S."/>
            <person name="Sahu N."/>
            <person name="Indic B."/>
            <person name="Wong-Bajracharya J."/>
            <person name="Merenyi Z."/>
            <person name="Ke H.-M."/>
            <person name="Monk M."/>
            <person name="Kocsube S."/>
            <person name="Drula E."/>
            <person name="Lipzen A."/>
            <person name="Balint B."/>
            <person name="Henrissat B."/>
            <person name="Andreopoulos B."/>
            <person name="Martin F.M."/>
            <person name="Harder C.B."/>
            <person name="Rigling D."/>
            <person name="Ford K.L."/>
            <person name="Foster G.D."/>
            <person name="Pangilinan J."/>
            <person name="Papanicolaou A."/>
            <person name="Barry K."/>
            <person name="LaButti K."/>
            <person name="Viragh M."/>
            <person name="Koriabine M."/>
            <person name="Yan M."/>
            <person name="Riley R."/>
            <person name="Champramary S."/>
            <person name="Plett K.L."/>
            <person name="Tsai I.J."/>
            <person name="Slot J."/>
            <person name="Sipos G."/>
            <person name="Plett J."/>
            <person name="Nagy L.G."/>
            <person name="Grigoriev I.V."/>
        </authorList>
    </citation>
    <scope>NUCLEOTIDE SEQUENCE</scope>
    <source>
        <strain evidence="5">HWK02</strain>
    </source>
</reference>